<keyword evidence="6" id="KW-1278">Translocase</keyword>
<keyword evidence="1" id="KW-0813">Transport</keyword>
<dbReference type="SMART" id="SM00382">
    <property type="entry name" value="AAA"/>
    <property type="match status" value="1"/>
</dbReference>
<keyword evidence="5 9" id="KW-0067">ATP-binding</keyword>
<evidence type="ECO:0000313" key="10">
    <source>
        <dbReference type="Proteomes" id="UP000555411"/>
    </source>
</evidence>
<organism evidence="9 10">
    <name type="scientific">Paragemmobacter straminiformis</name>
    <dbReference type="NCBI Taxonomy" id="2045119"/>
    <lineage>
        <taxon>Bacteria</taxon>
        <taxon>Pseudomonadati</taxon>
        <taxon>Pseudomonadota</taxon>
        <taxon>Alphaproteobacteria</taxon>
        <taxon>Rhodobacterales</taxon>
        <taxon>Paracoccaceae</taxon>
        <taxon>Paragemmobacter</taxon>
    </lineage>
</organism>
<dbReference type="GO" id="GO:0005524">
    <property type="term" value="F:ATP binding"/>
    <property type="evidence" value="ECO:0007669"/>
    <property type="project" value="UniProtKB-KW"/>
</dbReference>
<dbReference type="Pfam" id="PF00005">
    <property type="entry name" value="ABC_tran"/>
    <property type="match status" value="1"/>
</dbReference>
<accession>A0A842IEG9</accession>
<dbReference type="InterPro" id="IPR017871">
    <property type="entry name" value="ABC_transporter-like_CS"/>
</dbReference>
<dbReference type="PROSITE" id="PS50893">
    <property type="entry name" value="ABC_TRANSPORTER_2"/>
    <property type="match status" value="1"/>
</dbReference>
<keyword evidence="7" id="KW-0472">Membrane</keyword>
<keyword evidence="10" id="KW-1185">Reference proteome</keyword>
<evidence type="ECO:0000256" key="3">
    <source>
        <dbReference type="ARBA" id="ARBA00022519"/>
    </source>
</evidence>
<name>A0A842IEG9_9RHOB</name>
<dbReference type="SUPFAM" id="SSF52540">
    <property type="entry name" value="P-loop containing nucleoside triphosphate hydrolases"/>
    <property type="match status" value="1"/>
</dbReference>
<dbReference type="GO" id="GO:0016887">
    <property type="term" value="F:ATP hydrolysis activity"/>
    <property type="evidence" value="ECO:0007669"/>
    <property type="project" value="InterPro"/>
</dbReference>
<evidence type="ECO:0000256" key="4">
    <source>
        <dbReference type="ARBA" id="ARBA00022741"/>
    </source>
</evidence>
<dbReference type="PANTHER" id="PTHR42781:SF1">
    <property type="entry name" value="THIAMINE IMPORT ATP-BINDING PROTEIN THIQ"/>
    <property type="match status" value="1"/>
</dbReference>
<keyword evidence="4" id="KW-0547">Nucleotide-binding</keyword>
<proteinExistence type="predicted"/>
<keyword evidence="2" id="KW-1003">Cell membrane</keyword>
<evidence type="ECO:0000256" key="2">
    <source>
        <dbReference type="ARBA" id="ARBA00022475"/>
    </source>
</evidence>
<reference evidence="9 10" key="1">
    <citation type="journal article" date="2017" name="Int. J. Syst. Evol. Microbiol.">
        <title>Gemmobacter straminiformis sp. nov., isolated from an artificial fountain.</title>
        <authorList>
            <person name="Kang J.Y."/>
            <person name="Kim M.J."/>
            <person name="Chun J."/>
            <person name="Son K.P."/>
            <person name="Jahng K.Y."/>
        </authorList>
    </citation>
    <scope>NUCLEOTIDE SEQUENCE [LARGE SCALE GENOMIC DNA]</scope>
    <source>
        <strain evidence="9 10">CAM-8</strain>
    </source>
</reference>
<evidence type="ECO:0000256" key="1">
    <source>
        <dbReference type="ARBA" id="ARBA00022448"/>
    </source>
</evidence>
<comment type="caution">
    <text evidence="9">The sequence shown here is derived from an EMBL/GenBank/DDBJ whole genome shotgun (WGS) entry which is preliminary data.</text>
</comment>
<evidence type="ECO:0000256" key="7">
    <source>
        <dbReference type="ARBA" id="ARBA00023136"/>
    </source>
</evidence>
<evidence type="ECO:0000256" key="5">
    <source>
        <dbReference type="ARBA" id="ARBA00022840"/>
    </source>
</evidence>
<sequence>MGASGAGKTTLLRTLSDLPTAAGFSGCVTRPDRIGWMAQTDLLQPHLTVAANVALIDRLAGRRADPARILSLLEATGLDGFANRRPATLSGGQRQRVALARALMQAAPVLALDEPFSALDPATRARMQETARRALAGCSVLMVTHDPAEALRIADRILILSGGKVTEFPLPDAAPLRDLTEAGTLAALGRLNLAVQQ</sequence>
<dbReference type="PROSITE" id="PS00211">
    <property type="entry name" value="ABC_TRANSPORTER_1"/>
    <property type="match status" value="1"/>
</dbReference>
<evidence type="ECO:0000313" key="9">
    <source>
        <dbReference type="EMBL" id="MBC2837344.1"/>
    </source>
</evidence>
<evidence type="ECO:0000256" key="6">
    <source>
        <dbReference type="ARBA" id="ARBA00022967"/>
    </source>
</evidence>
<feature type="domain" description="ABC transporter" evidence="8">
    <location>
        <begin position="1"/>
        <end position="187"/>
    </location>
</feature>
<dbReference type="Proteomes" id="UP000555411">
    <property type="component" value="Unassembled WGS sequence"/>
</dbReference>
<gene>
    <name evidence="9" type="ORF">H7F16_17630</name>
</gene>
<dbReference type="Gene3D" id="3.40.50.300">
    <property type="entry name" value="P-loop containing nucleotide triphosphate hydrolases"/>
    <property type="match status" value="1"/>
</dbReference>
<dbReference type="InterPro" id="IPR003593">
    <property type="entry name" value="AAA+_ATPase"/>
</dbReference>
<dbReference type="InterPro" id="IPR003439">
    <property type="entry name" value="ABC_transporter-like_ATP-bd"/>
</dbReference>
<keyword evidence="3" id="KW-0997">Cell inner membrane</keyword>
<protein>
    <submittedName>
        <fullName evidence="9">ABC transporter ATP-binding protein</fullName>
    </submittedName>
</protein>
<dbReference type="InterPro" id="IPR050093">
    <property type="entry name" value="ABC_SmlMolc_Importer"/>
</dbReference>
<dbReference type="AlphaFoldDB" id="A0A842IEG9"/>
<dbReference type="PANTHER" id="PTHR42781">
    <property type="entry name" value="SPERMIDINE/PUTRESCINE IMPORT ATP-BINDING PROTEIN POTA"/>
    <property type="match status" value="1"/>
</dbReference>
<dbReference type="InterPro" id="IPR027417">
    <property type="entry name" value="P-loop_NTPase"/>
</dbReference>
<evidence type="ECO:0000259" key="8">
    <source>
        <dbReference type="PROSITE" id="PS50893"/>
    </source>
</evidence>
<dbReference type="EMBL" id="JACLQD010000006">
    <property type="protein sequence ID" value="MBC2837344.1"/>
    <property type="molecule type" value="Genomic_DNA"/>
</dbReference>